<dbReference type="NCBIfam" id="TIGR00080">
    <property type="entry name" value="pimt"/>
    <property type="match status" value="1"/>
</dbReference>
<keyword evidence="9" id="KW-1185">Reference proteome</keyword>
<accession>A0A7U4THW0</accession>
<dbReference type="PANTHER" id="PTHR11579:SF0">
    <property type="entry name" value="PROTEIN-L-ISOASPARTATE(D-ASPARTATE) O-METHYLTRANSFERASE"/>
    <property type="match status" value="1"/>
</dbReference>
<evidence type="ECO:0000313" key="9">
    <source>
        <dbReference type="Proteomes" id="UP000070560"/>
    </source>
</evidence>
<dbReference type="InterPro" id="IPR029063">
    <property type="entry name" value="SAM-dependent_MTases_sf"/>
</dbReference>
<dbReference type="NCBIfam" id="NF001453">
    <property type="entry name" value="PRK00312.1"/>
    <property type="match status" value="1"/>
</dbReference>
<dbReference type="OrthoDB" id="9810066at2"/>
<dbReference type="InterPro" id="IPR000682">
    <property type="entry name" value="PCMT"/>
</dbReference>
<dbReference type="PANTHER" id="PTHR11579">
    <property type="entry name" value="PROTEIN-L-ISOASPARTATE O-METHYLTRANSFERASE"/>
    <property type="match status" value="1"/>
</dbReference>
<evidence type="ECO:0000256" key="4">
    <source>
        <dbReference type="ARBA" id="ARBA00022603"/>
    </source>
</evidence>
<dbReference type="GO" id="GO:0005737">
    <property type="term" value="C:cytoplasm"/>
    <property type="evidence" value="ECO:0007669"/>
    <property type="project" value="UniProtKB-SubCell"/>
</dbReference>
<evidence type="ECO:0000256" key="5">
    <source>
        <dbReference type="ARBA" id="ARBA00022679"/>
    </source>
</evidence>
<organism evidence="8 9">
    <name type="scientific">Desulfofervidus auxilii</name>
    <dbReference type="NCBI Taxonomy" id="1621989"/>
    <lineage>
        <taxon>Bacteria</taxon>
        <taxon>Pseudomonadati</taxon>
        <taxon>Thermodesulfobacteriota</taxon>
        <taxon>Candidatus Desulfofervidia</taxon>
        <taxon>Candidatus Desulfofervidales</taxon>
        <taxon>Candidatus Desulfofervidaceae</taxon>
        <taxon>Candidatus Desulfofervidus</taxon>
    </lineage>
</organism>
<evidence type="ECO:0000313" key="8">
    <source>
        <dbReference type="EMBL" id="AMM40623.1"/>
    </source>
</evidence>
<sequence length="223" mass="25058">MNSWQKNNKDPFSLAREWMVRDQIEARGIKDKRLLKVMRKIPRHLFVDEALRDQAYNDYPLPIGEGQTISQPYIVALMTEALELKGQEKVLEIGTGSGYQTAILAELAQSVFTIERVPTLMQRAKAILDSLGYFNVAYKTGNGTLGWPEVAPFQGIIVTAAAPEIPQPYVEQLDIGGKLVIPLGDKFSQVLYKIIKLPDGRIKKEYLCGCRFVPLVGIYGWSE</sequence>
<dbReference type="GO" id="GO:0004719">
    <property type="term" value="F:protein-L-isoaspartate (D-aspartate) O-methyltransferase activity"/>
    <property type="evidence" value="ECO:0007669"/>
    <property type="project" value="UniProtKB-UniRule"/>
</dbReference>
<keyword evidence="5 7" id="KW-0808">Transferase</keyword>
<dbReference type="Gene3D" id="3.40.50.150">
    <property type="entry name" value="Vaccinia Virus protein VP39"/>
    <property type="match status" value="1"/>
</dbReference>
<dbReference type="CDD" id="cd02440">
    <property type="entry name" value="AdoMet_MTases"/>
    <property type="match status" value="1"/>
</dbReference>
<dbReference type="KEGG" id="daw:HS1_000819"/>
<reference evidence="8 9" key="1">
    <citation type="submission" date="2015-10" db="EMBL/GenBank/DDBJ databases">
        <title>Candidatus Desulfofervidus auxilii, a hydrogenotrophic sulfate-reducing bacterium involved in the thermophilic anaerobic oxidation of methane.</title>
        <authorList>
            <person name="Krukenberg V."/>
            <person name="Richter M."/>
            <person name="Wegener G."/>
        </authorList>
    </citation>
    <scope>NUCLEOTIDE SEQUENCE [LARGE SCALE GENOMIC DNA]</scope>
    <source>
        <strain evidence="8 9">HS1</strain>
    </source>
</reference>
<comment type="similarity">
    <text evidence="2 7">Belongs to the methyltransferase superfamily. L-isoaspartyl/D-aspartyl protein methyltransferase family.</text>
</comment>
<gene>
    <name evidence="7" type="primary">pcm</name>
    <name evidence="8" type="ORF">HS1_000819</name>
</gene>
<evidence type="ECO:0000256" key="2">
    <source>
        <dbReference type="ARBA" id="ARBA00005369"/>
    </source>
</evidence>
<evidence type="ECO:0000256" key="6">
    <source>
        <dbReference type="ARBA" id="ARBA00022691"/>
    </source>
</evidence>
<name>A0A7U4THW0_DESA2</name>
<dbReference type="RefSeq" id="WP_066061313.1">
    <property type="nucleotide sequence ID" value="NZ_CP013015.1"/>
</dbReference>
<dbReference type="GO" id="GO:0032259">
    <property type="term" value="P:methylation"/>
    <property type="evidence" value="ECO:0007669"/>
    <property type="project" value="UniProtKB-KW"/>
</dbReference>
<dbReference type="FunFam" id="3.40.50.150:FF:000010">
    <property type="entry name" value="Protein-L-isoaspartate O-methyltransferase"/>
    <property type="match status" value="1"/>
</dbReference>
<keyword evidence="3 7" id="KW-0963">Cytoplasm</keyword>
<protein>
    <recommendedName>
        <fullName evidence="7">Protein-L-isoaspartate O-methyltransferase</fullName>
        <ecNumber evidence="7">2.1.1.77</ecNumber>
    </recommendedName>
    <alternativeName>
        <fullName evidence="7">L-isoaspartyl protein carboxyl methyltransferase</fullName>
    </alternativeName>
    <alternativeName>
        <fullName evidence="7">Protein L-isoaspartyl methyltransferase</fullName>
    </alternativeName>
    <alternativeName>
        <fullName evidence="7">Protein-beta-aspartate methyltransferase</fullName>
        <shortName evidence="7">PIMT</shortName>
    </alternativeName>
</protein>
<dbReference type="SUPFAM" id="SSF53335">
    <property type="entry name" value="S-adenosyl-L-methionine-dependent methyltransferases"/>
    <property type="match status" value="1"/>
</dbReference>
<comment type="function">
    <text evidence="7">Catalyzes the methyl esterification of L-isoaspartyl residues in peptides and proteins that result from spontaneous decomposition of normal L-aspartyl and L-asparaginyl residues. It plays a role in the repair and/or degradation of damaged proteins.</text>
</comment>
<dbReference type="EC" id="2.1.1.77" evidence="7"/>
<keyword evidence="4 7" id="KW-0489">Methyltransferase</keyword>
<comment type="catalytic activity">
    <reaction evidence="7">
        <text>[protein]-L-isoaspartate + S-adenosyl-L-methionine = [protein]-L-isoaspartate alpha-methyl ester + S-adenosyl-L-homocysteine</text>
        <dbReference type="Rhea" id="RHEA:12705"/>
        <dbReference type="Rhea" id="RHEA-COMP:12143"/>
        <dbReference type="Rhea" id="RHEA-COMP:12144"/>
        <dbReference type="ChEBI" id="CHEBI:57856"/>
        <dbReference type="ChEBI" id="CHEBI:59789"/>
        <dbReference type="ChEBI" id="CHEBI:90596"/>
        <dbReference type="ChEBI" id="CHEBI:90598"/>
        <dbReference type="EC" id="2.1.1.77"/>
    </reaction>
</comment>
<dbReference type="GO" id="GO:0030091">
    <property type="term" value="P:protein repair"/>
    <property type="evidence" value="ECO:0007669"/>
    <property type="project" value="UniProtKB-UniRule"/>
</dbReference>
<dbReference type="Pfam" id="PF01135">
    <property type="entry name" value="PCMT"/>
    <property type="match status" value="1"/>
</dbReference>
<comment type="subcellular location">
    <subcellularLocation>
        <location evidence="1 7">Cytoplasm</location>
    </subcellularLocation>
</comment>
<keyword evidence="6 7" id="KW-0949">S-adenosyl-L-methionine</keyword>
<dbReference type="Proteomes" id="UP000070560">
    <property type="component" value="Chromosome"/>
</dbReference>
<dbReference type="HAMAP" id="MF_00090">
    <property type="entry name" value="PIMT"/>
    <property type="match status" value="1"/>
</dbReference>
<dbReference type="AlphaFoldDB" id="A0A7U4THW0"/>
<evidence type="ECO:0000256" key="1">
    <source>
        <dbReference type="ARBA" id="ARBA00004496"/>
    </source>
</evidence>
<feature type="active site" evidence="7">
    <location>
        <position position="70"/>
    </location>
</feature>
<evidence type="ECO:0000256" key="7">
    <source>
        <dbReference type="HAMAP-Rule" id="MF_00090"/>
    </source>
</evidence>
<evidence type="ECO:0000256" key="3">
    <source>
        <dbReference type="ARBA" id="ARBA00022490"/>
    </source>
</evidence>
<dbReference type="EMBL" id="CP013015">
    <property type="protein sequence ID" value="AMM40623.1"/>
    <property type="molecule type" value="Genomic_DNA"/>
</dbReference>
<proteinExistence type="inferred from homology"/>